<protein>
    <submittedName>
        <fullName evidence="2">Uncharacterized protein LOC115623189</fullName>
    </submittedName>
</protein>
<reference evidence="2" key="1">
    <citation type="submission" date="2025-08" db="UniProtKB">
        <authorList>
            <consortium name="RefSeq"/>
        </authorList>
    </citation>
    <scope>IDENTIFICATION</scope>
    <source>
        <strain evidence="2">11010-0011.00</strain>
        <tissue evidence="2">Whole body</tissue>
    </source>
</reference>
<name>A0A6J2TE60_DROLE</name>
<dbReference type="GeneID" id="115623189"/>
<gene>
    <name evidence="2" type="primary">LOC115623189</name>
</gene>
<organism evidence="1 2">
    <name type="scientific">Drosophila lebanonensis</name>
    <name type="common">Fruit fly</name>
    <name type="synonym">Scaptodrosophila lebanonensis</name>
    <dbReference type="NCBI Taxonomy" id="7225"/>
    <lineage>
        <taxon>Eukaryota</taxon>
        <taxon>Metazoa</taxon>
        <taxon>Ecdysozoa</taxon>
        <taxon>Arthropoda</taxon>
        <taxon>Hexapoda</taxon>
        <taxon>Insecta</taxon>
        <taxon>Pterygota</taxon>
        <taxon>Neoptera</taxon>
        <taxon>Endopterygota</taxon>
        <taxon>Diptera</taxon>
        <taxon>Brachycera</taxon>
        <taxon>Muscomorpha</taxon>
        <taxon>Ephydroidea</taxon>
        <taxon>Drosophilidae</taxon>
        <taxon>Scaptodrosophila</taxon>
    </lineage>
</organism>
<evidence type="ECO:0000313" key="1">
    <source>
        <dbReference type="Proteomes" id="UP000504634"/>
    </source>
</evidence>
<dbReference type="Proteomes" id="UP000504634">
    <property type="component" value="Unplaced"/>
</dbReference>
<dbReference type="AlphaFoldDB" id="A0A6J2TE60"/>
<proteinExistence type="predicted"/>
<dbReference type="RefSeq" id="XP_030373272.1">
    <property type="nucleotide sequence ID" value="XM_030517412.1"/>
</dbReference>
<accession>A0A6J2TE60</accession>
<evidence type="ECO:0000313" key="2">
    <source>
        <dbReference type="RefSeq" id="XP_030373272.1"/>
    </source>
</evidence>
<sequence>MTPELLDYFLEQHYVMPKHIKNDIAYCEWALLQLAGALHHCSQQQQNNSATKEFKCFIATEIGDIETDYKHVLRLLSLSTRTFRKFLSDRGLFVRDDLNKCIIARELPQTGQLPTGALLPKPKHVKPRSSLQELLQKWNITNDSIPKNEFLRQLGLCRRREHDAVPRPQRAKRRRRCNYRVEPHLEQLPSKKCKYDNVIFLD</sequence>
<keyword evidence="1" id="KW-1185">Reference proteome</keyword>